<dbReference type="HOGENOM" id="CLU_2169846_0_0_0"/>
<gene>
    <name evidence="2" type="ordered locus">AciPR4_3088</name>
</gene>
<proteinExistence type="predicted"/>
<reference evidence="2 3" key="1">
    <citation type="journal article" date="2012" name="Stand. Genomic Sci.">
        <title>Complete genome sequence of Terriglobus saanensis type strain SP1PR4(T), an Acidobacteria from tundra soil.</title>
        <authorList>
            <person name="Rawat S.R."/>
            <person name="Mannisto M.K."/>
            <person name="Starovoytov V."/>
            <person name="Goodwin L."/>
            <person name="Nolan M."/>
            <person name="Hauser L."/>
            <person name="Land M."/>
            <person name="Davenport K.W."/>
            <person name="Woyke T."/>
            <person name="Haggblom M.M."/>
        </authorList>
    </citation>
    <scope>NUCLEOTIDE SEQUENCE</scope>
    <source>
        <strain evidence="3">ATCC BAA-1853 / DSM 23119 / SP1PR4</strain>
    </source>
</reference>
<dbReference type="InterPro" id="IPR036390">
    <property type="entry name" value="WH_DNA-bd_sf"/>
</dbReference>
<dbReference type="STRING" id="401053.AciPR4_3088"/>
<dbReference type="KEGG" id="tsa:AciPR4_3088"/>
<feature type="region of interest" description="Disordered" evidence="1">
    <location>
        <begin position="1"/>
        <end position="22"/>
    </location>
</feature>
<name>E8V6P5_TERSS</name>
<organism evidence="2 3">
    <name type="scientific">Terriglobus saanensis (strain ATCC BAA-1853 / DSM 23119 / SP1PR4)</name>
    <dbReference type="NCBI Taxonomy" id="401053"/>
    <lineage>
        <taxon>Bacteria</taxon>
        <taxon>Pseudomonadati</taxon>
        <taxon>Acidobacteriota</taxon>
        <taxon>Terriglobia</taxon>
        <taxon>Terriglobales</taxon>
        <taxon>Acidobacteriaceae</taxon>
        <taxon>Terriglobus</taxon>
    </lineage>
</organism>
<evidence type="ECO:0000313" key="3">
    <source>
        <dbReference type="Proteomes" id="UP000006844"/>
    </source>
</evidence>
<dbReference type="SUPFAM" id="SSF46785">
    <property type="entry name" value="Winged helix' DNA-binding domain"/>
    <property type="match status" value="1"/>
</dbReference>
<dbReference type="Gene3D" id="1.10.10.10">
    <property type="entry name" value="Winged helix-like DNA-binding domain superfamily/Winged helix DNA-binding domain"/>
    <property type="match status" value="1"/>
</dbReference>
<dbReference type="EMBL" id="CP002467">
    <property type="protein sequence ID" value="ADV83847.1"/>
    <property type="molecule type" value="Genomic_DNA"/>
</dbReference>
<sequence length="110" mass="12134">MVARHVHSQDPSKNKHRGRAASNAAFLAAKQQTEAVREQILAELRRKPFGLTCKELAERVGRPMHSISGRIAELKLADRVQATDERRDGGTVIVALNPQRGLLSGMEAQQ</sequence>
<dbReference type="RefSeq" id="WP_013569578.1">
    <property type="nucleotide sequence ID" value="NC_014963.1"/>
</dbReference>
<keyword evidence="3" id="KW-1185">Reference proteome</keyword>
<dbReference type="AlphaFoldDB" id="E8V6P5"/>
<accession>E8V6P5</accession>
<dbReference type="InterPro" id="IPR036388">
    <property type="entry name" value="WH-like_DNA-bd_sf"/>
</dbReference>
<dbReference type="Proteomes" id="UP000006844">
    <property type="component" value="Chromosome"/>
</dbReference>
<protein>
    <submittedName>
        <fullName evidence="2">Uncharacterized protein</fullName>
    </submittedName>
</protein>
<evidence type="ECO:0000313" key="2">
    <source>
        <dbReference type="EMBL" id="ADV83847.1"/>
    </source>
</evidence>
<evidence type="ECO:0000256" key="1">
    <source>
        <dbReference type="SAM" id="MobiDB-lite"/>
    </source>
</evidence>